<feature type="compositionally biased region" description="Polar residues" evidence="1">
    <location>
        <begin position="165"/>
        <end position="180"/>
    </location>
</feature>
<evidence type="ECO:0000259" key="3">
    <source>
        <dbReference type="Pfam" id="PF05239"/>
    </source>
</evidence>
<organism evidence="4 5">
    <name type="scientific">Xaviernesmea rhizosphaerae</name>
    <dbReference type="NCBI Taxonomy" id="1672749"/>
    <lineage>
        <taxon>Bacteria</taxon>
        <taxon>Pseudomonadati</taxon>
        <taxon>Pseudomonadota</taxon>
        <taxon>Alphaproteobacteria</taxon>
        <taxon>Hyphomicrobiales</taxon>
        <taxon>Rhizobiaceae</taxon>
        <taxon>Rhizobium/Agrobacterium group</taxon>
        <taxon>Xaviernesmea</taxon>
    </lineage>
</organism>
<evidence type="ECO:0000313" key="4">
    <source>
        <dbReference type="EMBL" id="OLP55163.1"/>
    </source>
</evidence>
<dbReference type="PANTHER" id="PTHR36505">
    <property type="entry name" value="BLR1072 PROTEIN"/>
    <property type="match status" value="1"/>
</dbReference>
<feature type="region of interest" description="Disordered" evidence="1">
    <location>
        <begin position="316"/>
        <end position="335"/>
    </location>
</feature>
<keyword evidence="2" id="KW-0732">Signal</keyword>
<dbReference type="InterPro" id="IPR011033">
    <property type="entry name" value="PRC_barrel-like_sf"/>
</dbReference>
<evidence type="ECO:0000256" key="2">
    <source>
        <dbReference type="SAM" id="SignalP"/>
    </source>
</evidence>
<sequence>MIRVLLATTALAAGLAVAMPNLQAQTATTPASTAPAATSAPGASDAANPPMLASNVIGKTVYTGVDEEGEAIGKVKDVVMNAAGTAQALVVGVGGFLGIGEKDVAVGFDRVSWSERDGQQILVVAMSRDDLKAAPVFKREAIMDPAATTDKAAAPNTAPRPTPESEATTPAGSELTETGTPAQPDVAAQAPAAGAQAEVPMTGTTPEMTDPEAPPPADTAEPQLRPVDPALVSTTSLIGTPVKVADDTEIGKVGDVILNREGKLDAYVIDVGGFLGIGEKPVAMSARDIQVMADAKGKMTIYSPFTKAQLEKQPRYDANAYKRDPRPLVLAPPAE</sequence>
<dbReference type="RefSeq" id="WP_075635201.1">
    <property type="nucleotide sequence ID" value="NZ_MKIO01000030.1"/>
</dbReference>
<feature type="domain" description="PRC-barrel" evidence="3">
    <location>
        <begin position="52"/>
        <end position="125"/>
    </location>
</feature>
<dbReference type="AlphaFoldDB" id="A0A1Q9AJ33"/>
<dbReference type="OrthoDB" id="7876889at2"/>
<dbReference type="STRING" id="1672749.BJF92_17395"/>
<comment type="caution">
    <text evidence="4">The sequence shown here is derived from an EMBL/GenBank/DDBJ whole genome shotgun (WGS) entry which is preliminary data.</text>
</comment>
<name>A0A1Q9AJ33_9HYPH</name>
<feature type="compositionally biased region" description="Low complexity" evidence="1">
    <location>
        <begin position="145"/>
        <end position="159"/>
    </location>
</feature>
<feature type="compositionally biased region" description="Basic and acidic residues" evidence="1">
    <location>
        <begin position="316"/>
        <end position="326"/>
    </location>
</feature>
<accession>A0A1Q9AJ33</accession>
<dbReference type="EMBL" id="MKIO01000030">
    <property type="protein sequence ID" value="OLP55163.1"/>
    <property type="molecule type" value="Genomic_DNA"/>
</dbReference>
<dbReference type="Pfam" id="PF05239">
    <property type="entry name" value="PRC"/>
    <property type="match status" value="2"/>
</dbReference>
<feature type="region of interest" description="Disordered" evidence="1">
    <location>
        <begin position="145"/>
        <end position="224"/>
    </location>
</feature>
<dbReference type="InterPro" id="IPR027275">
    <property type="entry name" value="PRC-brl_dom"/>
</dbReference>
<dbReference type="SUPFAM" id="SSF50346">
    <property type="entry name" value="PRC-barrel domain"/>
    <property type="match status" value="2"/>
</dbReference>
<evidence type="ECO:0000313" key="5">
    <source>
        <dbReference type="Proteomes" id="UP000186143"/>
    </source>
</evidence>
<protein>
    <recommendedName>
        <fullName evidence="3">PRC-barrel domain-containing protein</fullName>
    </recommendedName>
</protein>
<feature type="compositionally biased region" description="Low complexity" evidence="1">
    <location>
        <begin position="181"/>
        <end position="197"/>
    </location>
</feature>
<feature type="domain" description="PRC-barrel" evidence="3">
    <location>
        <begin position="235"/>
        <end position="291"/>
    </location>
</feature>
<dbReference type="Gene3D" id="2.30.30.240">
    <property type="entry name" value="PRC-barrel domain"/>
    <property type="match status" value="2"/>
</dbReference>
<feature type="chain" id="PRO_5012954764" description="PRC-barrel domain-containing protein" evidence="2">
    <location>
        <begin position="25"/>
        <end position="335"/>
    </location>
</feature>
<reference evidence="4 5" key="1">
    <citation type="submission" date="2016-09" db="EMBL/GenBank/DDBJ databases">
        <title>Rhizobium sp. nov., a novel species isolated from the rice rhizosphere.</title>
        <authorList>
            <person name="Zhao J."/>
            <person name="Zhang X."/>
        </authorList>
    </citation>
    <scope>NUCLEOTIDE SEQUENCE [LARGE SCALE GENOMIC DNA]</scope>
    <source>
        <strain evidence="4 5">MH17</strain>
    </source>
</reference>
<dbReference type="PANTHER" id="PTHR36505:SF1">
    <property type="entry name" value="BLR1072 PROTEIN"/>
    <property type="match status" value="1"/>
</dbReference>
<gene>
    <name evidence="4" type="ORF">BJF92_17395</name>
</gene>
<evidence type="ECO:0000256" key="1">
    <source>
        <dbReference type="SAM" id="MobiDB-lite"/>
    </source>
</evidence>
<proteinExistence type="predicted"/>
<dbReference type="Proteomes" id="UP000186143">
    <property type="component" value="Unassembled WGS sequence"/>
</dbReference>
<feature type="signal peptide" evidence="2">
    <location>
        <begin position="1"/>
        <end position="24"/>
    </location>
</feature>